<sequence length="23" mass="2821">IPTTLDQWTPDDEFIWTLPQIKY</sequence>
<comment type="caution">
    <text evidence="1">The sequence shown here is derived from an EMBL/GenBank/DDBJ whole genome shotgun (WGS) entry which is preliminary data.</text>
</comment>
<protein>
    <submittedName>
        <fullName evidence="1">Uncharacterized protein</fullName>
    </submittedName>
</protein>
<dbReference type="Proteomes" id="UP000676336">
    <property type="component" value="Unassembled WGS sequence"/>
</dbReference>
<gene>
    <name evidence="1" type="ORF">SMN809_LOCUS64723</name>
</gene>
<reference evidence="1" key="1">
    <citation type="submission" date="2021-02" db="EMBL/GenBank/DDBJ databases">
        <authorList>
            <person name="Nowell W R."/>
        </authorList>
    </citation>
    <scope>NUCLEOTIDE SEQUENCE</scope>
</reference>
<accession>A0A8S3GDT6</accession>
<name>A0A8S3GDT6_9BILA</name>
<feature type="non-terminal residue" evidence="1">
    <location>
        <position position="1"/>
    </location>
</feature>
<dbReference type="AlphaFoldDB" id="A0A8S3GDT6"/>
<evidence type="ECO:0000313" key="2">
    <source>
        <dbReference type="Proteomes" id="UP000676336"/>
    </source>
</evidence>
<evidence type="ECO:0000313" key="1">
    <source>
        <dbReference type="EMBL" id="CAF5162982.1"/>
    </source>
</evidence>
<organism evidence="1 2">
    <name type="scientific">Rotaria magnacalcarata</name>
    <dbReference type="NCBI Taxonomy" id="392030"/>
    <lineage>
        <taxon>Eukaryota</taxon>
        <taxon>Metazoa</taxon>
        <taxon>Spiralia</taxon>
        <taxon>Gnathifera</taxon>
        <taxon>Rotifera</taxon>
        <taxon>Eurotatoria</taxon>
        <taxon>Bdelloidea</taxon>
        <taxon>Philodinida</taxon>
        <taxon>Philodinidae</taxon>
        <taxon>Rotaria</taxon>
    </lineage>
</organism>
<proteinExistence type="predicted"/>
<dbReference type="EMBL" id="CAJOBI010296787">
    <property type="protein sequence ID" value="CAF5162982.1"/>
    <property type="molecule type" value="Genomic_DNA"/>
</dbReference>